<evidence type="ECO:0000313" key="2">
    <source>
        <dbReference type="EMBL" id="MCM2369674.1"/>
    </source>
</evidence>
<feature type="chain" id="PRO_5045605852" evidence="1">
    <location>
        <begin position="25"/>
        <end position="59"/>
    </location>
</feature>
<keyword evidence="3" id="KW-1185">Reference proteome</keyword>
<evidence type="ECO:0000256" key="1">
    <source>
        <dbReference type="SAM" id="SignalP"/>
    </source>
</evidence>
<reference evidence="2 3" key="1">
    <citation type="journal article" date="2022" name="Syst. Appl. Microbiol.">
        <title>Rhodopirellula aestuarii sp. nov., a novel member of the genus Rhodopirellula isolated from brackish sediments collected in the Tagus River estuary, Portugal.</title>
        <authorList>
            <person name="Vitorino I.R."/>
            <person name="Klimek D."/>
            <person name="Calusinska M."/>
            <person name="Lobo-da-Cunha A."/>
            <person name="Vasconcelos V."/>
            <person name="Lage O.M."/>
        </authorList>
    </citation>
    <scope>NUCLEOTIDE SEQUENCE [LARGE SCALE GENOMIC DNA]</scope>
    <source>
        <strain evidence="2 3">ICT_H3.1</strain>
    </source>
</reference>
<name>A0ABT0TYJ7_9BACT</name>
<organism evidence="2 3">
    <name type="scientific">Aporhodopirellula aestuarii</name>
    <dbReference type="NCBI Taxonomy" id="2950107"/>
    <lineage>
        <taxon>Bacteria</taxon>
        <taxon>Pseudomonadati</taxon>
        <taxon>Planctomycetota</taxon>
        <taxon>Planctomycetia</taxon>
        <taxon>Pirellulales</taxon>
        <taxon>Pirellulaceae</taxon>
        <taxon>Aporhodopirellula</taxon>
    </lineage>
</organism>
<proteinExistence type="predicted"/>
<protein>
    <submittedName>
        <fullName evidence="2">Uncharacterized protein</fullName>
    </submittedName>
</protein>
<sequence length="59" mass="6400">MMSFVSLNRHVLAVFMLAVGLTFAGCENKETILEIDTPDGGVEVERDRDTGAVSVDVDE</sequence>
<dbReference type="Proteomes" id="UP001202961">
    <property type="component" value="Unassembled WGS sequence"/>
</dbReference>
<feature type="signal peptide" evidence="1">
    <location>
        <begin position="1"/>
        <end position="24"/>
    </location>
</feature>
<keyword evidence="1" id="KW-0732">Signal</keyword>
<accession>A0ABT0TYJ7</accession>
<dbReference type="RefSeq" id="WP_250927343.1">
    <property type="nucleotide sequence ID" value="NZ_JAMQBK010000012.1"/>
</dbReference>
<dbReference type="EMBL" id="JAMQBK010000012">
    <property type="protein sequence ID" value="MCM2369674.1"/>
    <property type="molecule type" value="Genomic_DNA"/>
</dbReference>
<evidence type="ECO:0000313" key="3">
    <source>
        <dbReference type="Proteomes" id="UP001202961"/>
    </source>
</evidence>
<gene>
    <name evidence="2" type="ORF">NB063_03455</name>
</gene>
<comment type="caution">
    <text evidence="2">The sequence shown here is derived from an EMBL/GenBank/DDBJ whole genome shotgun (WGS) entry which is preliminary data.</text>
</comment>